<evidence type="ECO:0000256" key="2">
    <source>
        <dbReference type="ARBA" id="ARBA00023125"/>
    </source>
</evidence>
<dbReference type="InterPro" id="IPR036390">
    <property type="entry name" value="WH_DNA-bd_sf"/>
</dbReference>
<evidence type="ECO:0000259" key="4">
    <source>
        <dbReference type="PROSITE" id="PS50949"/>
    </source>
</evidence>
<dbReference type="InterPro" id="IPR011711">
    <property type="entry name" value="GntR_C"/>
</dbReference>
<dbReference type="PROSITE" id="PS50949">
    <property type="entry name" value="HTH_GNTR"/>
    <property type="match status" value="1"/>
</dbReference>
<evidence type="ECO:0000313" key="5">
    <source>
        <dbReference type="EMBL" id="GLI24867.1"/>
    </source>
</evidence>
<dbReference type="RefSeq" id="WP_281809582.1">
    <property type="nucleotide sequence ID" value="NZ_BSDO01000009.1"/>
</dbReference>
<dbReference type="SUPFAM" id="SSF46785">
    <property type="entry name" value="Winged helix' DNA-binding domain"/>
    <property type="match status" value="1"/>
</dbReference>
<dbReference type="SMART" id="SM00895">
    <property type="entry name" value="FCD"/>
    <property type="match status" value="1"/>
</dbReference>
<comment type="caution">
    <text evidence="5">The sequence shown here is derived from an EMBL/GenBank/DDBJ whole genome shotgun (WGS) entry which is preliminary data.</text>
</comment>
<dbReference type="Proteomes" id="UP001245370">
    <property type="component" value="Unassembled WGS sequence"/>
</dbReference>
<protein>
    <submittedName>
        <fullName evidence="5 6">GntR family transcriptional regulator</fullName>
    </submittedName>
</protein>
<dbReference type="PANTHER" id="PTHR43537">
    <property type="entry name" value="TRANSCRIPTIONAL REGULATOR, GNTR FAMILY"/>
    <property type="match status" value="1"/>
</dbReference>
<dbReference type="Gene3D" id="1.20.120.530">
    <property type="entry name" value="GntR ligand-binding domain-like"/>
    <property type="match status" value="1"/>
</dbReference>
<keyword evidence="2 6" id="KW-0238">DNA-binding</keyword>
<reference evidence="6 8" key="2">
    <citation type="submission" date="2023-07" db="EMBL/GenBank/DDBJ databases">
        <title>Genomic Encyclopedia of Type Strains, Phase IV (KMG-IV): sequencing the most valuable type-strain genomes for metagenomic binning, comparative biology and taxonomic classification.</title>
        <authorList>
            <person name="Goeker M."/>
        </authorList>
    </citation>
    <scope>NUCLEOTIDE SEQUENCE [LARGE SCALE GENOMIC DNA]</scope>
    <source>
        <strain evidence="6 8">DSM 338</strain>
    </source>
</reference>
<keyword evidence="1" id="KW-0805">Transcription regulation</keyword>
<feature type="domain" description="HTH gntR-type" evidence="4">
    <location>
        <begin position="22"/>
        <end position="89"/>
    </location>
</feature>
<keyword evidence="8" id="KW-1185">Reference proteome</keyword>
<dbReference type="EMBL" id="JAVDPY010000010">
    <property type="protein sequence ID" value="MDR6336107.1"/>
    <property type="molecule type" value="Genomic_DNA"/>
</dbReference>
<dbReference type="SUPFAM" id="SSF48008">
    <property type="entry name" value="GntR ligand-binding domain-like"/>
    <property type="match status" value="1"/>
</dbReference>
<dbReference type="InterPro" id="IPR008920">
    <property type="entry name" value="TF_FadR/GntR_C"/>
</dbReference>
<dbReference type="InterPro" id="IPR036388">
    <property type="entry name" value="WH-like_DNA-bd_sf"/>
</dbReference>
<accession>A0A9W6CRE9</accession>
<evidence type="ECO:0000313" key="7">
    <source>
        <dbReference type="Proteomes" id="UP001144397"/>
    </source>
</evidence>
<name>A0A9W6CRE9_XANFL</name>
<dbReference type="AlphaFoldDB" id="A0A9W6CRE9"/>
<proteinExistence type="predicted"/>
<dbReference type="Pfam" id="PF07729">
    <property type="entry name" value="FCD"/>
    <property type="match status" value="1"/>
</dbReference>
<dbReference type="GO" id="GO:0003700">
    <property type="term" value="F:DNA-binding transcription factor activity"/>
    <property type="evidence" value="ECO:0007669"/>
    <property type="project" value="InterPro"/>
</dbReference>
<dbReference type="InterPro" id="IPR000524">
    <property type="entry name" value="Tscrpt_reg_HTH_GntR"/>
</dbReference>
<organism evidence="5 7">
    <name type="scientific">Xanthobacter flavus</name>
    <dbReference type="NCBI Taxonomy" id="281"/>
    <lineage>
        <taxon>Bacteria</taxon>
        <taxon>Pseudomonadati</taxon>
        <taxon>Pseudomonadota</taxon>
        <taxon>Alphaproteobacteria</taxon>
        <taxon>Hyphomicrobiales</taxon>
        <taxon>Xanthobacteraceae</taxon>
        <taxon>Xanthobacter</taxon>
    </lineage>
</organism>
<dbReference type="EMBL" id="BSDO01000009">
    <property type="protein sequence ID" value="GLI24867.1"/>
    <property type="molecule type" value="Genomic_DNA"/>
</dbReference>
<evidence type="ECO:0000256" key="1">
    <source>
        <dbReference type="ARBA" id="ARBA00023015"/>
    </source>
</evidence>
<evidence type="ECO:0000313" key="8">
    <source>
        <dbReference type="Proteomes" id="UP001245370"/>
    </source>
</evidence>
<sequence>MQLDARDVGQEISEDVGPPQVRSLRDTAYDVIKQRIIMCAFRPGEALSEAQVAASLGLGRTPVRQAFDRLMRDGLVEVLPRKGIIVRPISQDEVRDMVEVRLLNESFCARLAAERADAGVIAALKENVRRGSAAAGSGDIVELMALDREFHLTISGGARNPVLGEILRNLHERAQRVWFVSLRDVAHHRRVVDEHAAIVDTLAARDADAAEQATRAHILSFAENLNRQL</sequence>
<dbReference type="CDD" id="cd07377">
    <property type="entry name" value="WHTH_GntR"/>
    <property type="match status" value="1"/>
</dbReference>
<dbReference type="Gene3D" id="1.10.10.10">
    <property type="entry name" value="Winged helix-like DNA-binding domain superfamily/Winged helix DNA-binding domain"/>
    <property type="match status" value="1"/>
</dbReference>
<evidence type="ECO:0000313" key="6">
    <source>
        <dbReference type="EMBL" id="MDR6336107.1"/>
    </source>
</evidence>
<keyword evidence="3" id="KW-0804">Transcription</keyword>
<evidence type="ECO:0000256" key="3">
    <source>
        <dbReference type="ARBA" id="ARBA00023163"/>
    </source>
</evidence>
<dbReference type="GO" id="GO:0003677">
    <property type="term" value="F:DNA binding"/>
    <property type="evidence" value="ECO:0007669"/>
    <property type="project" value="UniProtKB-KW"/>
</dbReference>
<dbReference type="GeneID" id="95765311"/>
<dbReference type="PANTHER" id="PTHR43537:SF5">
    <property type="entry name" value="UXU OPERON TRANSCRIPTIONAL REGULATOR"/>
    <property type="match status" value="1"/>
</dbReference>
<dbReference type="Pfam" id="PF00392">
    <property type="entry name" value="GntR"/>
    <property type="match status" value="1"/>
</dbReference>
<gene>
    <name evidence="6" type="ORF">GGQ86_004605</name>
    <name evidence="5" type="ORF">XFLAVUS301_45410</name>
</gene>
<dbReference type="SMART" id="SM00345">
    <property type="entry name" value="HTH_GNTR"/>
    <property type="match status" value="1"/>
</dbReference>
<reference evidence="5" key="1">
    <citation type="submission" date="2022-12" db="EMBL/GenBank/DDBJ databases">
        <title>Reference genome sequencing for broad-spectrum identification of bacterial and archaeal isolates by mass spectrometry.</title>
        <authorList>
            <person name="Sekiguchi Y."/>
            <person name="Tourlousse D.M."/>
        </authorList>
    </citation>
    <scope>NUCLEOTIDE SEQUENCE</scope>
    <source>
        <strain evidence="5">301</strain>
    </source>
</reference>
<dbReference type="Proteomes" id="UP001144397">
    <property type="component" value="Unassembled WGS sequence"/>
</dbReference>